<feature type="domain" description="RNA polymerase sigma-70 region 3" evidence="7">
    <location>
        <begin position="205"/>
        <end position="255"/>
    </location>
</feature>
<dbReference type="SUPFAM" id="SSF88659">
    <property type="entry name" value="Sigma3 and sigma4 domains of RNA polymerase sigma factors"/>
    <property type="match status" value="1"/>
</dbReference>
<dbReference type="Pfam" id="PF04539">
    <property type="entry name" value="Sigma70_r3"/>
    <property type="match status" value="1"/>
</dbReference>
<evidence type="ECO:0000256" key="1">
    <source>
        <dbReference type="ARBA" id="ARBA00007788"/>
    </source>
</evidence>
<dbReference type="InterPro" id="IPR036388">
    <property type="entry name" value="WH-like_DNA-bd_sf"/>
</dbReference>
<evidence type="ECO:0000256" key="5">
    <source>
        <dbReference type="ARBA" id="ARBA00023163"/>
    </source>
</evidence>
<dbReference type="InterPro" id="IPR000943">
    <property type="entry name" value="RNA_pol_sigma70"/>
</dbReference>
<comment type="caution">
    <text evidence="9">The sequence shown here is derived from an EMBL/GenBank/DDBJ whole genome shotgun (WGS) entry which is preliminary data.</text>
</comment>
<evidence type="ECO:0000313" key="10">
    <source>
        <dbReference type="Proteomes" id="UP000789595"/>
    </source>
</evidence>
<dbReference type="InterPro" id="IPR013324">
    <property type="entry name" value="RNA_pol_sigma_r3/r4-like"/>
</dbReference>
<dbReference type="Gene3D" id="1.10.10.10">
    <property type="entry name" value="Winged helix-like DNA-binding domain superfamily/Winged helix DNA-binding domain"/>
    <property type="match status" value="1"/>
</dbReference>
<gene>
    <name evidence="9" type="ORF">PECAL_4P27430</name>
</gene>
<evidence type="ECO:0000259" key="7">
    <source>
        <dbReference type="Pfam" id="PF04539"/>
    </source>
</evidence>
<dbReference type="InterPro" id="IPR013325">
    <property type="entry name" value="RNA_pol_sigma_r2"/>
</dbReference>
<dbReference type="InterPro" id="IPR014284">
    <property type="entry name" value="RNA_pol_sigma-70_dom"/>
</dbReference>
<keyword evidence="3" id="KW-0731">Sigma factor</keyword>
<evidence type="ECO:0000256" key="4">
    <source>
        <dbReference type="ARBA" id="ARBA00023125"/>
    </source>
</evidence>
<reference evidence="9" key="1">
    <citation type="submission" date="2021-11" db="EMBL/GenBank/DDBJ databases">
        <authorList>
            <consortium name="Genoscope - CEA"/>
            <person name="William W."/>
        </authorList>
    </citation>
    <scope>NUCLEOTIDE SEQUENCE</scope>
</reference>
<evidence type="ECO:0000313" key="9">
    <source>
        <dbReference type="EMBL" id="CAH0375410.1"/>
    </source>
</evidence>
<keyword evidence="10" id="KW-1185">Reference proteome</keyword>
<feature type="signal peptide" evidence="6">
    <location>
        <begin position="1"/>
        <end position="23"/>
    </location>
</feature>
<sequence>MSTKKTPALRSAWALMLVVPLAALVPPGRPPRTTKLDAATLARRRERREALKPLLTWPEEQRLGRECRRLAALEDVRAREGARLRRAPTRGEWAAAANYSSEAALRADRARMRACRDELIARNLRLVLSVAGRYKPQPGLEFDDLVAEGNFGLAKAAARFDPGRGFRFSTYAVWWIRQAISHAVGHDARAIRLPAHVHDKLRPALRRMRRLREEYREAHGRDPDDRHVAAALGIDHTKVRALGRAAREVASLDASALLRGGPRKGSGAAE</sequence>
<keyword evidence="2" id="KW-0805">Transcription regulation</keyword>
<comment type="similarity">
    <text evidence="1">Belongs to the sigma-70 factor family.</text>
</comment>
<name>A0A8J2SR93_9STRA</name>
<keyword evidence="4" id="KW-0238">DNA-binding</keyword>
<dbReference type="EMBL" id="CAKKNE010000004">
    <property type="protein sequence ID" value="CAH0375410.1"/>
    <property type="molecule type" value="Genomic_DNA"/>
</dbReference>
<evidence type="ECO:0000256" key="6">
    <source>
        <dbReference type="SAM" id="SignalP"/>
    </source>
</evidence>
<proteinExistence type="inferred from homology"/>
<keyword evidence="5" id="KW-0804">Transcription</keyword>
<feature type="chain" id="PRO_5035225846" description="RNA polymerase sigma-70 domain-containing protein" evidence="6">
    <location>
        <begin position="24"/>
        <end position="270"/>
    </location>
</feature>
<dbReference type="SUPFAM" id="SSF88946">
    <property type="entry name" value="Sigma2 domain of RNA polymerase sigma factors"/>
    <property type="match status" value="1"/>
</dbReference>
<feature type="non-terminal residue" evidence="9">
    <location>
        <position position="270"/>
    </location>
</feature>
<evidence type="ECO:0000259" key="8">
    <source>
        <dbReference type="Pfam" id="PF04542"/>
    </source>
</evidence>
<dbReference type="GO" id="GO:0016987">
    <property type="term" value="F:sigma factor activity"/>
    <property type="evidence" value="ECO:0007669"/>
    <property type="project" value="UniProtKB-KW"/>
</dbReference>
<dbReference type="Proteomes" id="UP000789595">
    <property type="component" value="Unassembled WGS sequence"/>
</dbReference>
<dbReference type="PANTHER" id="PTHR30603:SF47">
    <property type="entry name" value="RNA POLYMERASE SIGMA FACTOR SIGD, CHLOROPLASTIC"/>
    <property type="match status" value="1"/>
</dbReference>
<dbReference type="Pfam" id="PF04542">
    <property type="entry name" value="Sigma70_r2"/>
    <property type="match status" value="1"/>
</dbReference>
<organism evidence="9 10">
    <name type="scientific">Pelagomonas calceolata</name>
    <dbReference type="NCBI Taxonomy" id="35677"/>
    <lineage>
        <taxon>Eukaryota</taxon>
        <taxon>Sar</taxon>
        <taxon>Stramenopiles</taxon>
        <taxon>Ochrophyta</taxon>
        <taxon>Pelagophyceae</taxon>
        <taxon>Pelagomonadales</taxon>
        <taxon>Pelagomonadaceae</taxon>
        <taxon>Pelagomonas</taxon>
    </lineage>
</organism>
<dbReference type="GO" id="GO:0003677">
    <property type="term" value="F:DNA binding"/>
    <property type="evidence" value="ECO:0007669"/>
    <property type="project" value="UniProtKB-KW"/>
</dbReference>
<evidence type="ECO:0000256" key="2">
    <source>
        <dbReference type="ARBA" id="ARBA00023015"/>
    </source>
</evidence>
<dbReference type="NCBIfam" id="TIGR02937">
    <property type="entry name" value="sigma70-ECF"/>
    <property type="match status" value="1"/>
</dbReference>
<dbReference type="PRINTS" id="PR00046">
    <property type="entry name" value="SIGMA70FCT"/>
</dbReference>
<dbReference type="InterPro" id="IPR050239">
    <property type="entry name" value="Sigma-70_RNA_pol_init_factors"/>
</dbReference>
<accession>A0A8J2SR93</accession>
<evidence type="ECO:0000256" key="3">
    <source>
        <dbReference type="ARBA" id="ARBA00023082"/>
    </source>
</evidence>
<feature type="domain" description="RNA polymerase sigma-70 region 2" evidence="8">
    <location>
        <begin position="119"/>
        <end position="184"/>
    </location>
</feature>
<dbReference type="InterPro" id="IPR007627">
    <property type="entry name" value="RNA_pol_sigma70_r2"/>
</dbReference>
<evidence type="ECO:0008006" key="11">
    <source>
        <dbReference type="Google" id="ProtNLM"/>
    </source>
</evidence>
<dbReference type="GO" id="GO:0006352">
    <property type="term" value="P:DNA-templated transcription initiation"/>
    <property type="evidence" value="ECO:0007669"/>
    <property type="project" value="InterPro"/>
</dbReference>
<keyword evidence="6" id="KW-0732">Signal</keyword>
<dbReference type="Gene3D" id="1.10.601.10">
    <property type="entry name" value="RNA Polymerase Primary Sigma Factor"/>
    <property type="match status" value="1"/>
</dbReference>
<dbReference type="OrthoDB" id="201574at2759"/>
<dbReference type="AlphaFoldDB" id="A0A8J2SR93"/>
<dbReference type="InterPro" id="IPR007624">
    <property type="entry name" value="RNA_pol_sigma70_r3"/>
</dbReference>
<dbReference type="PANTHER" id="PTHR30603">
    <property type="entry name" value="RNA POLYMERASE SIGMA FACTOR RPO"/>
    <property type="match status" value="1"/>
</dbReference>
<protein>
    <recommendedName>
        <fullName evidence="11">RNA polymerase sigma-70 domain-containing protein</fullName>
    </recommendedName>
</protein>